<comment type="caution">
    <text evidence="15">The sequence shown here is derived from an EMBL/GenBank/DDBJ whole genome shotgun (WGS) entry which is preliminary data.</text>
</comment>
<keyword evidence="2 11" id="KW-0547">Nucleotide-binding</keyword>
<evidence type="ECO:0000256" key="1">
    <source>
        <dbReference type="ARBA" id="ARBA00022723"/>
    </source>
</evidence>
<keyword evidence="1 11" id="KW-0479">Metal-binding</keyword>
<dbReference type="PROSITE" id="PS50162">
    <property type="entry name" value="RECA_2"/>
    <property type="match status" value="1"/>
</dbReference>
<dbReference type="GO" id="GO:0140664">
    <property type="term" value="F:ATP-dependent DNA damage sensor activity"/>
    <property type="evidence" value="ECO:0007669"/>
    <property type="project" value="InterPro"/>
</dbReference>
<evidence type="ECO:0000256" key="9">
    <source>
        <dbReference type="ARBA" id="ARBA00023125"/>
    </source>
</evidence>
<keyword evidence="4 13" id="KW-0863">Zinc-finger</keyword>
<keyword evidence="8 11" id="KW-0346">Stress response</keyword>
<dbReference type="SUPFAM" id="SSF52540">
    <property type="entry name" value="P-loop containing nucleoside triphosphate hydrolases"/>
    <property type="match status" value="1"/>
</dbReference>
<evidence type="ECO:0000256" key="7">
    <source>
        <dbReference type="ARBA" id="ARBA00022840"/>
    </source>
</evidence>
<evidence type="ECO:0000256" key="5">
    <source>
        <dbReference type="ARBA" id="ARBA00022801"/>
    </source>
</evidence>
<feature type="region of interest" description="Lon-protease-like" evidence="11">
    <location>
        <begin position="349"/>
        <end position="447"/>
    </location>
</feature>
<dbReference type="Pfam" id="PF13481">
    <property type="entry name" value="AAA_25"/>
    <property type="match status" value="1"/>
</dbReference>
<keyword evidence="6 13" id="KW-0862">Zinc</keyword>
<feature type="short sequence motif" description="RadA KNRFG motif" evidence="11">
    <location>
        <begin position="250"/>
        <end position="254"/>
    </location>
</feature>
<keyword evidence="7 11" id="KW-0067">ATP-binding</keyword>
<dbReference type="Gene3D" id="3.30.230.10">
    <property type="match status" value="1"/>
</dbReference>
<keyword evidence="5" id="KW-0378">Hydrolase</keyword>
<gene>
    <name evidence="11" type="primary">radA</name>
    <name evidence="15" type="ORF">COT25_01785</name>
</gene>
<dbReference type="GO" id="GO:0005829">
    <property type="term" value="C:cytosol"/>
    <property type="evidence" value="ECO:0007669"/>
    <property type="project" value="TreeGrafter"/>
</dbReference>
<dbReference type="PANTHER" id="PTHR32472">
    <property type="entry name" value="DNA REPAIR PROTEIN RADA"/>
    <property type="match status" value="1"/>
</dbReference>
<evidence type="ECO:0000256" key="11">
    <source>
        <dbReference type="HAMAP-Rule" id="MF_01498"/>
    </source>
</evidence>
<dbReference type="EMBL" id="PEXV01000066">
    <property type="protein sequence ID" value="PIS41673.1"/>
    <property type="molecule type" value="Genomic_DNA"/>
</dbReference>
<organism evidence="15 16">
    <name type="scientific">Candidatus Kerfeldbacteria bacterium CG08_land_8_20_14_0_20_42_7</name>
    <dbReference type="NCBI Taxonomy" id="2014245"/>
    <lineage>
        <taxon>Bacteria</taxon>
        <taxon>Candidatus Kerfeldiibacteriota</taxon>
    </lineage>
</organism>
<dbReference type="GO" id="GO:0016787">
    <property type="term" value="F:hydrolase activity"/>
    <property type="evidence" value="ECO:0007669"/>
    <property type="project" value="UniProtKB-KW"/>
</dbReference>
<evidence type="ECO:0000313" key="15">
    <source>
        <dbReference type="EMBL" id="PIS41673.1"/>
    </source>
</evidence>
<feature type="domain" description="RecA family profile 1" evidence="14">
    <location>
        <begin position="67"/>
        <end position="213"/>
    </location>
</feature>
<dbReference type="InterPro" id="IPR004504">
    <property type="entry name" value="DNA_repair_RadA"/>
</dbReference>
<comment type="function">
    <text evidence="13">DNA-dependent ATPase involved in processing of recombination intermediates, plays a role in repairing DNA breaks. Stimulates the branch migration of RecA-mediated strand transfer reactions, allowing the 3' invading strand to extend heteroduplex DNA faster. Binds ssDNA in the presence of ADP but not other nucleotides, has ATPase activity that is stimulated by ssDNA and various branched DNA structures, but inhibited by SSB. Does not have RecA's homology-searching function.</text>
</comment>
<dbReference type="AlphaFoldDB" id="A0A2H0YVA4"/>
<dbReference type="PRINTS" id="PR01874">
    <property type="entry name" value="DNAREPAIRADA"/>
</dbReference>
<evidence type="ECO:0000313" key="16">
    <source>
        <dbReference type="Proteomes" id="UP000228711"/>
    </source>
</evidence>
<dbReference type="InterPro" id="IPR020568">
    <property type="entry name" value="Ribosomal_Su5_D2-typ_SF"/>
</dbReference>
<dbReference type="SMART" id="SM00382">
    <property type="entry name" value="AAA"/>
    <property type="match status" value="1"/>
</dbReference>
<proteinExistence type="inferred from homology"/>
<dbReference type="GO" id="GO:0008270">
    <property type="term" value="F:zinc ion binding"/>
    <property type="evidence" value="ECO:0007669"/>
    <property type="project" value="UniProtKB-KW"/>
</dbReference>
<name>A0A2H0YVA4_9BACT</name>
<comment type="similarity">
    <text evidence="11 13">Belongs to the RecA family. RadA subfamily.</text>
</comment>
<dbReference type="InterPro" id="IPR020588">
    <property type="entry name" value="RecA_ATP-bd"/>
</dbReference>
<dbReference type="Pfam" id="PF18073">
    <property type="entry name" value="Zn_ribbon_LapB"/>
    <property type="match status" value="1"/>
</dbReference>
<keyword evidence="10 11" id="KW-0234">DNA repair</keyword>
<comment type="domain">
    <text evidence="11">The middle region has homology to RecA with ATPase motifs including the RadA KNRFG motif, while the C-terminus is homologous to Lon protease.</text>
</comment>
<dbReference type="Pfam" id="PF13541">
    <property type="entry name" value="ChlI"/>
    <property type="match status" value="1"/>
</dbReference>
<keyword evidence="9 11" id="KW-0238">DNA-binding</keyword>
<comment type="function">
    <text evidence="11">Plays a role in repairing double-strand DNA breaks, probably involving stabilizing or processing branched DNA or blocked replication forks.</text>
</comment>
<evidence type="ECO:0000256" key="6">
    <source>
        <dbReference type="ARBA" id="ARBA00022833"/>
    </source>
</evidence>
<accession>A0A2H0YVA4</accession>
<evidence type="ECO:0000256" key="3">
    <source>
        <dbReference type="ARBA" id="ARBA00022763"/>
    </source>
</evidence>
<feature type="binding site" evidence="11">
    <location>
        <begin position="96"/>
        <end position="103"/>
    </location>
    <ligand>
        <name>ATP</name>
        <dbReference type="ChEBI" id="CHEBI:30616"/>
    </ligand>
</feature>
<dbReference type="GO" id="GO:0000725">
    <property type="term" value="P:recombinational repair"/>
    <property type="evidence" value="ECO:0007669"/>
    <property type="project" value="UniProtKB-UniRule"/>
</dbReference>
<dbReference type="InterPro" id="IPR003593">
    <property type="entry name" value="AAA+_ATPase"/>
</dbReference>
<evidence type="ECO:0000256" key="8">
    <source>
        <dbReference type="ARBA" id="ARBA00023016"/>
    </source>
</evidence>
<evidence type="ECO:0000259" key="14">
    <source>
        <dbReference type="PROSITE" id="PS50162"/>
    </source>
</evidence>
<dbReference type="InterPro" id="IPR014721">
    <property type="entry name" value="Ribsml_uS5_D2-typ_fold_subgr"/>
</dbReference>
<evidence type="ECO:0000256" key="4">
    <source>
        <dbReference type="ARBA" id="ARBA00022771"/>
    </source>
</evidence>
<dbReference type="NCBIfam" id="TIGR00416">
    <property type="entry name" value="sms"/>
    <property type="match status" value="1"/>
</dbReference>
<reference evidence="16" key="1">
    <citation type="submission" date="2017-09" db="EMBL/GenBank/DDBJ databases">
        <title>Depth-based differentiation of microbial function through sediment-hosted aquifers and enrichment of novel symbionts in the deep terrestrial subsurface.</title>
        <authorList>
            <person name="Probst A.J."/>
            <person name="Ladd B."/>
            <person name="Jarett J.K."/>
            <person name="Geller-Mcgrath D.E."/>
            <person name="Sieber C.M.K."/>
            <person name="Emerson J.B."/>
            <person name="Anantharaman K."/>
            <person name="Thomas B.C."/>
            <person name="Malmstrom R."/>
            <person name="Stieglmeier M."/>
            <person name="Klingl A."/>
            <person name="Woyke T."/>
            <person name="Ryan C.M."/>
            <person name="Banfield J.F."/>
        </authorList>
    </citation>
    <scope>NUCLEOTIDE SEQUENCE [LARGE SCALE GENOMIC DNA]</scope>
</reference>
<dbReference type="HAMAP" id="MF_01498">
    <property type="entry name" value="RadA_bact"/>
    <property type="match status" value="1"/>
</dbReference>
<evidence type="ECO:0000256" key="13">
    <source>
        <dbReference type="RuleBase" id="RU003555"/>
    </source>
</evidence>
<sequence>MAKNTTIFRCQKCDSQFPKWQGKCTECGAWGTLIEEQHQTHVSQKSVVSMTGAPAQMTKLGSMIGESVQRIPSGITEVDRVLGGGIVPGAVYLLTGDPGVGKSTLLLQLASAIDKEALYFSAEESLDQIKNRVDRLGVDLSKVGFASENDLDTLLATIQQSACAFAIIDSLQTIRDANLAQEPGSVTQIKTSTAKLVEVAKQKHIALFLVGHVTKSGNVAGPKTLEHLVDGVLHLEGDQHHQYRILRSTKNRFGSIDEIGVFEVDSSGLHPAKNPSEVFLAEQTTQIPGSVVTPVVEGSRVFFVEYQALVSRTSFGYPVRKSVGFDQNRLQMLIAVLVKRLRLPLDQFDVHLNVAGGMKMQEPACDMAVMAAVISALKNITLPRQSIVFGEVGLAGEVRPVSFFERRIAEAKKLGYTNILCPKGKTGSDTSVTSLGSIADFVRIVGA</sequence>
<dbReference type="InterPro" id="IPR027417">
    <property type="entry name" value="P-loop_NTPase"/>
</dbReference>
<dbReference type="Proteomes" id="UP000228711">
    <property type="component" value="Unassembled WGS sequence"/>
</dbReference>
<dbReference type="InterPro" id="IPR041166">
    <property type="entry name" value="Rubredoxin_2"/>
</dbReference>
<dbReference type="SUPFAM" id="SSF54211">
    <property type="entry name" value="Ribosomal protein S5 domain 2-like"/>
    <property type="match status" value="1"/>
</dbReference>
<dbReference type="Gene3D" id="3.40.50.300">
    <property type="entry name" value="P-loop containing nucleotide triphosphate hydrolases"/>
    <property type="match status" value="1"/>
</dbReference>
<protein>
    <recommendedName>
        <fullName evidence="11 12">DNA repair protein RadA</fullName>
    </recommendedName>
</protein>
<evidence type="ECO:0000256" key="12">
    <source>
        <dbReference type="NCBIfam" id="TIGR00416"/>
    </source>
</evidence>
<dbReference type="GO" id="GO:0005524">
    <property type="term" value="F:ATP binding"/>
    <property type="evidence" value="ECO:0007669"/>
    <property type="project" value="UniProtKB-UniRule"/>
</dbReference>
<evidence type="ECO:0000256" key="10">
    <source>
        <dbReference type="ARBA" id="ARBA00023204"/>
    </source>
</evidence>
<keyword evidence="3 11" id="KW-0227">DNA damage</keyword>
<dbReference type="PANTHER" id="PTHR32472:SF10">
    <property type="entry name" value="DNA REPAIR PROTEIN RADA-LIKE PROTEIN"/>
    <property type="match status" value="1"/>
</dbReference>
<dbReference type="GO" id="GO:0003684">
    <property type="term" value="F:damaged DNA binding"/>
    <property type="evidence" value="ECO:0007669"/>
    <property type="project" value="InterPro"/>
</dbReference>
<evidence type="ECO:0000256" key="2">
    <source>
        <dbReference type="ARBA" id="ARBA00022741"/>
    </source>
</evidence>